<feature type="compositionally biased region" description="Basic and acidic residues" evidence="1">
    <location>
        <begin position="340"/>
        <end position="352"/>
    </location>
</feature>
<feature type="compositionally biased region" description="Pro residues" evidence="1">
    <location>
        <begin position="124"/>
        <end position="136"/>
    </location>
</feature>
<feature type="region of interest" description="Disordered" evidence="1">
    <location>
        <begin position="120"/>
        <end position="142"/>
    </location>
</feature>
<gene>
    <name evidence="2" type="ORF">KHLLAP_LOCUS11643</name>
</gene>
<organism evidence="2 3">
    <name type="scientific">Anthostomella pinea</name>
    <dbReference type="NCBI Taxonomy" id="933095"/>
    <lineage>
        <taxon>Eukaryota</taxon>
        <taxon>Fungi</taxon>
        <taxon>Dikarya</taxon>
        <taxon>Ascomycota</taxon>
        <taxon>Pezizomycotina</taxon>
        <taxon>Sordariomycetes</taxon>
        <taxon>Xylariomycetidae</taxon>
        <taxon>Xylariales</taxon>
        <taxon>Xylariaceae</taxon>
        <taxon>Anthostomella</taxon>
    </lineage>
</organism>
<feature type="compositionally biased region" description="Gly residues" evidence="1">
    <location>
        <begin position="244"/>
        <end position="260"/>
    </location>
</feature>
<feature type="compositionally biased region" description="Polar residues" evidence="1">
    <location>
        <begin position="226"/>
        <end position="236"/>
    </location>
</feature>
<dbReference type="EMBL" id="CAUWAG010000018">
    <property type="protein sequence ID" value="CAJ2511175.1"/>
    <property type="molecule type" value="Genomic_DNA"/>
</dbReference>
<dbReference type="GO" id="GO:0008270">
    <property type="term" value="F:zinc ion binding"/>
    <property type="evidence" value="ECO:0007669"/>
    <property type="project" value="InterPro"/>
</dbReference>
<feature type="region of interest" description="Disordered" evidence="1">
    <location>
        <begin position="219"/>
        <end position="357"/>
    </location>
</feature>
<evidence type="ECO:0000313" key="3">
    <source>
        <dbReference type="Proteomes" id="UP001295740"/>
    </source>
</evidence>
<protein>
    <submittedName>
        <fullName evidence="2">Uu.00g068000.m01.CDS01</fullName>
    </submittedName>
</protein>
<dbReference type="AlphaFoldDB" id="A0AAI8VV36"/>
<comment type="caution">
    <text evidence="2">The sequence shown here is derived from an EMBL/GenBank/DDBJ whole genome shotgun (WGS) entry which is preliminary data.</text>
</comment>
<proteinExistence type="predicted"/>
<dbReference type="InterPro" id="IPR036875">
    <property type="entry name" value="Znf_CCHC_sf"/>
</dbReference>
<accession>A0AAI8VV36</accession>
<evidence type="ECO:0000313" key="2">
    <source>
        <dbReference type="EMBL" id="CAJ2511175.1"/>
    </source>
</evidence>
<reference evidence="2" key="1">
    <citation type="submission" date="2023-10" db="EMBL/GenBank/DDBJ databases">
        <authorList>
            <person name="Hackl T."/>
        </authorList>
    </citation>
    <scope>NUCLEOTIDE SEQUENCE</scope>
</reference>
<evidence type="ECO:0000256" key="1">
    <source>
        <dbReference type="SAM" id="MobiDB-lite"/>
    </source>
</evidence>
<keyword evidence="3" id="KW-1185">Reference proteome</keyword>
<name>A0AAI8VV36_9PEZI</name>
<feature type="compositionally biased region" description="Gly residues" evidence="1">
    <location>
        <begin position="296"/>
        <end position="311"/>
    </location>
</feature>
<dbReference type="Proteomes" id="UP001295740">
    <property type="component" value="Unassembled WGS sequence"/>
</dbReference>
<sequence>MSENEEEDIPLLSNIAPSIFVPATFDYTTAPPPLPTDPRKRLEQRLVQIEEHEAKVQRNIRAMTKREVRRIHLIGETDRPYFDNLGRRVTKKRKPGLTTYEQDLLPNNREELARLWESKAWGRLPPPPPPPPPPVRGGPWEVPLGLSKNDLLNGPVHADNLSPRAASVKFFLNIIQFSAQNLEGHADAIRAEMEKTIAQYGFPASDFLPDKHVPGVPAPIPIPTGPASSVGSQRGSISDRHGGGHAGGPGRGTYDTGGRGDSYRRFSGGSGYDSIRRGNDYGRGPSRGGYDDGGRGRGYGSGPAYGSGPGRAGYNDGERTDSYGSRNPSGPGGQRSAHSNGDDGRWTVRYRPDGSVVPHVQCGYCKKVGHFEEECWHKKDQQNGKPRPFVPRGRGSSHHYGDRRSSYGDRMDLD</sequence>
<feature type="compositionally biased region" description="Basic and acidic residues" evidence="1">
    <location>
        <begin position="399"/>
        <end position="414"/>
    </location>
</feature>
<dbReference type="SUPFAM" id="SSF57756">
    <property type="entry name" value="Retrovirus zinc finger-like domains"/>
    <property type="match status" value="1"/>
</dbReference>
<feature type="region of interest" description="Disordered" evidence="1">
    <location>
        <begin position="377"/>
        <end position="414"/>
    </location>
</feature>
<dbReference type="GO" id="GO:0003676">
    <property type="term" value="F:nucleic acid binding"/>
    <property type="evidence" value="ECO:0007669"/>
    <property type="project" value="InterPro"/>
</dbReference>